<comment type="caution">
    <text evidence="1">The sequence shown here is derived from an EMBL/GenBank/DDBJ whole genome shotgun (WGS) entry which is preliminary data.</text>
</comment>
<organism evidence="1 2">
    <name type="scientific">Catellatospora methionotrophica</name>
    <dbReference type="NCBI Taxonomy" id="121620"/>
    <lineage>
        <taxon>Bacteria</taxon>
        <taxon>Bacillati</taxon>
        <taxon>Actinomycetota</taxon>
        <taxon>Actinomycetes</taxon>
        <taxon>Micromonosporales</taxon>
        <taxon>Micromonosporaceae</taxon>
        <taxon>Catellatospora</taxon>
    </lineage>
</organism>
<protein>
    <submittedName>
        <fullName evidence="1">Uncharacterized protein</fullName>
    </submittedName>
</protein>
<keyword evidence="2" id="KW-1185">Reference proteome</keyword>
<gene>
    <name evidence="1" type="ORF">Cme02nite_17440</name>
</gene>
<accession>A0A8J3PDS3</accession>
<name>A0A8J3PDS3_9ACTN</name>
<dbReference type="EMBL" id="BONJ01000006">
    <property type="protein sequence ID" value="GIG13412.1"/>
    <property type="molecule type" value="Genomic_DNA"/>
</dbReference>
<evidence type="ECO:0000313" key="1">
    <source>
        <dbReference type="EMBL" id="GIG13412.1"/>
    </source>
</evidence>
<dbReference type="Proteomes" id="UP000660339">
    <property type="component" value="Unassembled WGS sequence"/>
</dbReference>
<reference evidence="1" key="1">
    <citation type="submission" date="2021-01" db="EMBL/GenBank/DDBJ databases">
        <title>Whole genome shotgun sequence of Catellatospora methionotrophica NBRC 14553.</title>
        <authorList>
            <person name="Komaki H."/>
            <person name="Tamura T."/>
        </authorList>
    </citation>
    <scope>NUCLEOTIDE SEQUENCE</scope>
    <source>
        <strain evidence="1">NBRC 14553</strain>
    </source>
</reference>
<proteinExistence type="predicted"/>
<sequence>MTAASGCPGAAVSFPGRDNQGVSIEQLTRAVDLLANQVGHWTPARWRDQGEPLHKLIQRLADQAADLSGAPRRDVPRLSDLALPDQLKVVATELAAAAPPDDVTAAAADEITTLRGALT</sequence>
<evidence type="ECO:0000313" key="2">
    <source>
        <dbReference type="Proteomes" id="UP000660339"/>
    </source>
</evidence>
<dbReference type="AlphaFoldDB" id="A0A8J3PDS3"/>